<dbReference type="InterPro" id="IPR009051">
    <property type="entry name" value="Helical_ferredxn"/>
</dbReference>
<evidence type="ECO:0000259" key="7">
    <source>
        <dbReference type="PROSITE" id="PS51379"/>
    </source>
</evidence>
<keyword evidence="5 6" id="KW-0411">Iron-sulfur</keyword>
<comment type="function">
    <text evidence="6">Component of a complex that catalyzes the oxidation of glycolate to glyoxylate.</text>
</comment>
<dbReference type="PROSITE" id="PS51379">
    <property type="entry name" value="4FE4S_FER_2"/>
    <property type="match status" value="2"/>
</dbReference>
<dbReference type="PIRSF" id="PIRSF000139">
    <property type="entry name" value="Glc_ox_4Fe-4S"/>
    <property type="match status" value="1"/>
</dbReference>
<name>A0A0G8ARH1_9SYNE</name>
<dbReference type="InterPro" id="IPR017900">
    <property type="entry name" value="4Fe4S_Fe_S_CS"/>
</dbReference>
<dbReference type="InterPro" id="IPR017896">
    <property type="entry name" value="4Fe4S_Fe-S-bd"/>
</dbReference>
<evidence type="ECO:0000313" key="9">
    <source>
        <dbReference type="Proteomes" id="UP000035037"/>
    </source>
</evidence>
<comment type="catalytic activity">
    <reaction evidence="6">
        <text>glycolate + A = glyoxylate + AH2</text>
        <dbReference type="Rhea" id="RHEA:21264"/>
        <dbReference type="ChEBI" id="CHEBI:13193"/>
        <dbReference type="ChEBI" id="CHEBI:17499"/>
        <dbReference type="ChEBI" id="CHEBI:29805"/>
        <dbReference type="ChEBI" id="CHEBI:36655"/>
        <dbReference type="EC" id="1.1.99.14"/>
    </reaction>
</comment>
<accession>A0A0G8ARH1</accession>
<dbReference type="Proteomes" id="UP000035037">
    <property type="component" value="Unassembled WGS sequence"/>
</dbReference>
<keyword evidence="6" id="KW-0813">Transport</keyword>
<dbReference type="GO" id="GO:0019154">
    <property type="term" value="F:glycolate dehydrogenase activity"/>
    <property type="evidence" value="ECO:0007669"/>
    <property type="project" value="UniProtKB-EC"/>
</dbReference>
<dbReference type="InterPro" id="IPR004017">
    <property type="entry name" value="Cys_rich_dom"/>
</dbReference>
<dbReference type="PANTHER" id="PTHR32479">
    <property type="entry name" value="GLYCOLATE OXIDASE IRON-SULFUR SUBUNIT"/>
    <property type="match status" value="1"/>
</dbReference>
<keyword evidence="6" id="KW-0249">Electron transport</keyword>
<dbReference type="PANTHER" id="PTHR32479:SF17">
    <property type="entry name" value="GLYCOLATE OXIDASE IRON-SULFUR SUBUNIT"/>
    <property type="match status" value="1"/>
</dbReference>
<sequence>MATPAQSRLPTQEHLTDPCVHCGFCLSTCASYRILGTETDSPRGRIHFLKAVEAGELNLAAVADHFDSCLGCYACVTACPSGVRYDQLIAQVRPRLNDLQVRSPWQRLLRQALFALLPYPDRLRWLLAPLRCYGGSWLQTVARRSRLTRLFGPEISAMEALLPPLGPSSFQDGFPLLTPARVPRRARVGLVLGCVQRLFEPEVNAAVVRVLAANGVEVVIPPRQGCCGAVTDHQGETAQTRALAKDLVAAFAKVVGPGKSAGAEPLDAVLVAASGCGHTLKHYHRILERDTPWAEGGRPFAGGVRDVQEFLAELGLSAPLQPLADQPLRAVIHDPCHMIHGQGITAAPRQLLAAIPGLTLTSPLDAGVCCGSAGIYNILQPEIAAQLGEEKCEDLTATQAQLCVSANVGCTLQLQQGFQAAAKPLPVFHPAQLLDYSIRGVGLSRFSPGMASPVSTLGHASRSL</sequence>
<dbReference type="GO" id="GO:0046872">
    <property type="term" value="F:metal ion binding"/>
    <property type="evidence" value="ECO:0007669"/>
    <property type="project" value="UniProtKB-UniRule"/>
</dbReference>
<evidence type="ECO:0000256" key="4">
    <source>
        <dbReference type="ARBA" id="ARBA00023004"/>
    </source>
</evidence>
<keyword evidence="3" id="KW-0677">Repeat</keyword>
<evidence type="ECO:0000313" key="8">
    <source>
        <dbReference type="EMBL" id="KKZ10183.1"/>
    </source>
</evidence>
<reference evidence="8 9" key="2">
    <citation type="submission" date="2015-05" db="EMBL/GenBank/DDBJ databases">
        <title>Lifestyle Evolution in Cyanobacterial Symbionts of Sponges.</title>
        <authorList>
            <person name="Burgsdorf I."/>
            <person name="Slaby B.M."/>
            <person name="Handley K.M."/>
            <person name="Haber M."/>
            <person name="Blom J."/>
            <person name="Marshall C.W."/>
            <person name="Gilbert J.A."/>
            <person name="Hentschel U."/>
            <person name="Steindler L."/>
        </authorList>
    </citation>
    <scope>NUCLEOTIDE SEQUENCE [LARGE SCALE GENOMIC DNA]</scope>
    <source>
        <strain evidence="8">15L</strain>
    </source>
</reference>
<dbReference type="SUPFAM" id="SSF54862">
    <property type="entry name" value="4Fe-4S ferredoxins"/>
    <property type="match status" value="1"/>
</dbReference>
<keyword evidence="1 6" id="KW-0004">4Fe-4S</keyword>
<evidence type="ECO:0000256" key="2">
    <source>
        <dbReference type="ARBA" id="ARBA00022723"/>
    </source>
</evidence>
<organism evidence="8 9">
    <name type="scientific">Candidatus Synechococcus spongiarum 15L</name>
    <dbReference type="NCBI Taxonomy" id="1608419"/>
    <lineage>
        <taxon>Bacteria</taxon>
        <taxon>Bacillati</taxon>
        <taxon>Cyanobacteriota</taxon>
        <taxon>Cyanophyceae</taxon>
        <taxon>Synechococcales</taxon>
        <taxon>Synechococcaceae</taxon>
        <taxon>Synechococcus</taxon>
    </lineage>
</organism>
<dbReference type="PATRIC" id="fig|1608419.3.peg.1152"/>
<dbReference type="Pfam" id="PF02754">
    <property type="entry name" value="CCG"/>
    <property type="match status" value="2"/>
</dbReference>
<dbReference type="EC" id="1.1.99.14" evidence="6"/>
<dbReference type="AlphaFoldDB" id="A0A0G8ARH1"/>
<protein>
    <recommendedName>
        <fullName evidence="6">Glycolate oxidase iron-sulfur subunit</fullName>
        <ecNumber evidence="6">1.1.99.14</ecNumber>
    </recommendedName>
</protein>
<dbReference type="Gene3D" id="1.10.1060.10">
    <property type="entry name" value="Alpha-helical ferredoxin"/>
    <property type="match status" value="1"/>
</dbReference>
<comment type="catalytic activity">
    <reaction evidence="6">
        <text>(R)-lactate + A = pyruvate + AH2</text>
        <dbReference type="Rhea" id="RHEA:15089"/>
        <dbReference type="ChEBI" id="CHEBI:13193"/>
        <dbReference type="ChEBI" id="CHEBI:15361"/>
        <dbReference type="ChEBI" id="CHEBI:16004"/>
        <dbReference type="ChEBI" id="CHEBI:17499"/>
    </reaction>
</comment>
<comment type="caution">
    <text evidence="8">The sequence shown here is derived from an EMBL/GenBank/DDBJ whole genome shotgun (WGS) entry which is preliminary data.</text>
</comment>
<evidence type="ECO:0000256" key="3">
    <source>
        <dbReference type="ARBA" id="ARBA00022737"/>
    </source>
</evidence>
<proteinExistence type="predicted"/>
<gene>
    <name evidence="8" type="ORF">TQ37_09275</name>
</gene>
<reference evidence="8 9" key="1">
    <citation type="submission" date="2015-02" db="EMBL/GenBank/DDBJ databases">
        <authorList>
            <person name="Slaby B."/>
            <person name="Hentschel U."/>
        </authorList>
    </citation>
    <scope>NUCLEOTIDE SEQUENCE [LARGE SCALE GENOMIC DNA]</scope>
    <source>
        <strain evidence="8">15L</strain>
    </source>
</reference>
<keyword evidence="2 6" id="KW-0479">Metal-binding</keyword>
<dbReference type="EMBL" id="JYFQ01000202">
    <property type="protein sequence ID" value="KKZ10183.1"/>
    <property type="molecule type" value="Genomic_DNA"/>
</dbReference>
<keyword evidence="4 6" id="KW-0408">Iron</keyword>
<dbReference type="PROSITE" id="PS00198">
    <property type="entry name" value="4FE4S_FER_1"/>
    <property type="match status" value="1"/>
</dbReference>
<evidence type="ECO:0000256" key="5">
    <source>
        <dbReference type="ARBA" id="ARBA00023014"/>
    </source>
</evidence>
<dbReference type="InterPro" id="IPR012257">
    <property type="entry name" value="Glc_ox_4Fe-4S"/>
</dbReference>
<dbReference type="GO" id="GO:0051539">
    <property type="term" value="F:4 iron, 4 sulfur cluster binding"/>
    <property type="evidence" value="ECO:0007669"/>
    <property type="project" value="UniProtKB-UniRule"/>
</dbReference>
<feature type="domain" description="4Fe-4S ferredoxin-type" evidence="7">
    <location>
        <begin position="59"/>
        <end position="83"/>
    </location>
</feature>
<evidence type="ECO:0000256" key="6">
    <source>
        <dbReference type="PIRNR" id="PIRNR000139"/>
    </source>
</evidence>
<evidence type="ECO:0000256" key="1">
    <source>
        <dbReference type="ARBA" id="ARBA00022485"/>
    </source>
</evidence>
<comment type="cofactor">
    <cofactor evidence="6">
        <name>[4Fe-4S] cluster</name>
        <dbReference type="ChEBI" id="CHEBI:49883"/>
    </cofactor>
    <text evidence="6">Binds 2 [4Fe-4S] clusters.</text>
</comment>
<feature type="domain" description="4Fe-4S ferredoxin-type" evidence="7">
    <location>
        <begin position="10"/>
        <end position="40"/>
    </location>
</feature>
<dbReference type="Pfam" id="PF13183">
    <property type="entry name" value="Fer4_8"/>
    <property type="match status" value="1"/>
</dbReference>